<keyword evidence="10" id="KW-1185">Reference proteome</keyword>
<dbReference type="InterPro" id="IPR036890">
    <property type="entry name" value="HATPase_C_sf"/>
</dbReference>
<dbReference type="STRING" id="335543.Sfum_3624"/>
<keyword evidence="7" id="KW-0472">Membrane</keyword>
<keyword evidence="3" id="KW-0597">Phosphoprotein</keyword>
<evidence type="ECO:0000256" key="6">
    <source>
        <dbReference type="ARBA" id="ARBA00023012"/>
    </source>
</evidence>
<dbReference type="PROSITE" id="PS50109">
    <property type="entry name" value="HIS_KIN"/>
    <property type="match status" value="1"/>
</dbReference>
<dbReference type="InterPro" id="IPR005467">
    <property type="entry name" value="His_kinase_dom"/>
</dbReference>
<evidence type="ECO:0000256" key="7">
    <source>
        <dbReference type="SAM" id="Phobius"/>
    </source>
</evidence>
<dbReference type="SUPFAM" id="SSF55874">
    <property type="entry name" value="ATPase domain of HSP90 chaperone/DNA topoisomerase II/histidine kinase"/>
    <property type="match status" value="1"/>
</dbReference>
<dbReference type="InterPro" id="IPR004358">
    <property type="entry name" value="Sig_transdc_His_kin-like_C"/>
</dbReference>
<dbReference type="GO" id="GO:0005524">
    <property type="term" value="F:ATP binding"/>
    <property type="evidence" value="ECO:0007669"/>
    <property type="project" value="UniProtKB-KW"/>
</dbReference>
<evidence type="ECO:0000256" key="4">
    <source>
        <dbReference type="ARBA" id="ARBA00022679"/>
    </source>
</evidence>
<dbReference type="PANTHER" id="PTHR44936">
    <property type="entry name" value="SENSOR PROTEIN CREC"/>
    <property type="match status" value="1"/>
</dbReference>
<accession>A0LPE2</accession>
<keyword evidence="4" id="KW-0808">Transferase</keyword>
<dbReference type="EC" id="2.7.13.3" evidence="2"/>
<proteinExistence type="predicted"/>
<keyword evidence="5" id="KW-0418">Kinase</keyword>
<keyword evidence="9" id="KW-0547">Nucleotide-binding</keyword>
<organism evidence="9 10">
    <name type="scientific">Syntrophobacter fumaroxidans (strain DSM 10017 / MPOB)</name>
    <dbReference type="NCBI Taxonomy" id="335543"/>
    <lineage>
        <taxon>Bacteria</taxon>
        <taxon>Pseudomonadati</taxon>
        <taxon>Thermodesulfobacteriota</taxon>
        <taxon>Syntrophobacteria</taxon>
        <taxon>Syntrophobacterales</taxon>
        <taxon>Syntrophobacteraceae</taxon>
        <taxon>Syntrophobacter</taxon>
    </lineage>
</organism>
<keyword evidence="9" id="KW-0067">ATP-binding</keyword>
<dbReference type="InterPro" id="IPR003594">
    <property type="entry name" value="HATPase_dom"/>
</dbReference>
<evidence type="ECO:0000313" key="10">
    <source>
        <dbReference type="Proteomes" id="UP000001784"/>
    </source>
</evidence>
<comment type="catalytic activity">
    <reaction evidence="1">
        <text>ATP + protein L-histidine = ADP + protein N-phospho-L-histidine.</text>
        <dbReference type="EC" id="2.7.13.3"/>
    </reaction>
</comment>
<dbReference type="EMBL" id="CP000478">
    <property type="protein sequence ID" value="ABK19294.1"/>
    <property type="molecule type" value="Genomic_DNA"/>
</dbReference>
<sequence length="344" mass="38783">MNDLRESRKGRNVCRIVLVFSIIAVLSVLHYGTATRHMEYHILYRELYFVPIVMVSLWYGLRAGVYFSLLVVILYTPHVMMTWSGQPGVNVGNLSQIIVFILVSAITGTLSDRERKRQLEIREAQNLASLGKASLAMTSELREVLDALKELMKDREMPASPNFSQRLKNQVDRITTLDHTLSHFTLERSEAQKDFAEVDSSVERVKSKLKPLAERSGVTVETRLEPALGLLAVNELDFVWMIEELTTNAIESSTAGSTVTIASRWSEGQCEVEVHDRGIGIPPENLSKIFVPFFTTKERGTGLSMAVCKKIMKDCDGEIRVDSDRAEGTRLVLVFRRIHPQTRG</sequence>
<dbReference type="RefSeq" id="WP_011700419.1">
    <property type="nucleotide sequence ID" value="NC_008554.1"/>
</dbReference>
<reference evidence="9 10" key="1">
    <citation type="submission" date="2006-10" db="EMBL/GenBank/DDBJ databases">
        <title>Complete sequence of Syntrophobacter fumaroxidans MPOB.</title>
        <authorList>
            <consortium name="US DOE Joint Genome Institute"/>
            <person name="Copeland A."/>
            <person name="Lucas S."/>
            <person name="Lapidus A."/>
            <person name="Barry K."/>
            <person name="Detter J.C."/>
            <person name="Glavina del Rio T."/>
            <person name="Hammon N."/>
            <person name="Israni S."/>
            <person name="Pitluck S."/>
            <person name="Goltsman E.G."/>
            <person name="Martinez M."/>
            <person name="Schmutz J."/>
            <person name="Larimer F."/>
            <person name="Land M."/>
            <person name="Hauser L."/>
            <person name="Kyrpides N."/>
            <person name="Kim E."/>
            <person name="Boone D.R."/>
            <person name="Brockman F."/>
            <person name="Culley D."/>
            <person name="Ferry J."/>
            <person name="Gunsalus R."/>
            <person name="McInerney M.J."/>
            <person name="Morrison M."/>
            <person name="Plugge C."/>
            <person name="Rohlin L."/>
            <person name="Scholten J."/>
            <person name="Sieber J."/>
            <person name="Stams A.J.M."/>
            <person name="Worm P."/>
            <person name="Henstra A.M."/>
            <person name="Richardson P."/>
        </authorList>
    </citation>
    <scope>NUCLEOTIDE SEQUENCE [LARGE SCALE GENOMIC DNA]</scope>
    <source>
        <strain evidence="10">DSM 10017 / MPOB</strain>
    </source>
</reference>
<keyword evidence="6" id="KW-0902">Two-component regulatory system</keyword>
<evidence type="ECO:0000313" key="9">
    <source>
        <dbReference type="EMBL" id="ABK19294.1"/>
    </source>
</evidence>
<dbReference type="KEGG" id="sfu:Sfum_3624"/>
<dbReference type="GO" id="GO:0000160">
    <property type="term" value="P:phosphorelay signal transduction system"/>
    <property type="evidence" value="ECO:0007669"/>
    <property type="project" value="UniProtKB-KW"/>
</dbReference>
<dbReference type="InParanoid" id="A0LPE2"/>
<evidence type="ECO:0000256" key="2">
    <source>
        <dbReference type="ARBA" id="ARBA00012438"/>
    </source>
</evidence>
<gene>
    <name evidence="9" type="ordered locus">Sfum_3624</name>
</gene>
<feature type="transmembrane region" description="Helical" evidence="7">
    <location>
        <begin position="91"/>
        <end position="110"/>
    </location>
</feature>
<protein>
    <recommendedName>
        <fullName evidence="2">histidine kinase</fullName>
        <ecNumber evidence="2">2.7.13.3</ecNumber>
    </recommendedName>
</protein>
<dbReference type="PANTHER" id="PTHR44936:SF9">
    <property type="entry name" value="SENSOR PROTEIN CREC"/>
    <property type="match status" value="1"/>
</dbReference>
<evidence type="ECO:0000256" key="5">
    <source>
        <dbReference type="ARBA" id="ARBA00022777"/>
    </source>
</evidence>
<dbReference type="Pfam" id="PF02518">
    <property type="entry name" value="HATPase_c"/>
    <property type="match status" value="1"/>
</dbReference>
<evidence type="ECO:0000256" key="3">
    <source>
        <dbReference type="ARBA" id="ARBA00022553"/>
    </source>
</evidence>
<feature type="domain" description="Histidine kinase" evidence="8">
    <location>
        <begin position="136"/>
        <end position="339"/>
    </location>
</feature>
<name>A0LPE2_SYNFM</name>
<evidence type="ECO:0000256" key="1">
    <source>
        <dbReference type="ARBA" id="ARBA00000085"/>
    </source>
</evidence>
<dbReference type="HOGENOM" id="CLU_000445_114_39_7"/>
<keyword evidence="7" id="KW-1133">Transmembrane helix</keyword>
<dbReference type="CDD" id="cd00075">
    <property type="entry name" value="HATPase"/>
    <property type="match status" value="1"/>
</dbReference>
<dbReference type="Proteomes" id="UP000001784">
    <property type="component" value="Chromosome"/>
</dbReference>
<feature type="transmembrane region" description="Helical" evidence="7">
    <location>
        <begin position="12"/>
        <end position="30"/>
    </location>
</feature>
<dbReference type="AlphaFoldDB" id="A0LPE2"/>
<keyword evidence="7" id="KW-0812">Transmembrane</keyword>
<dbReference type="PRINTS" id="PR00344">
    <property type="entry name" value="BCTRLSENSOR"/>
</dbReference>
<dbReference type="SMART" id="SM00387">
    <property type="entry name" value="HATPase_c"/>
    <property type="match status" value="1"/>
</dbReference>
<dbReference type="eggNOG" id="COG4191">
    <property type="taxonomic scope" value="Bacteria"/>
</dbReference>
<evidence type="ECO:0000259" key="8">
    <source>
        <dbReference type="PROSITE" id="PS50109"/>
    </source>
</evidence>
<dbReference type="Gene3D" id="3.30.565.10">
    <property type="entry name" value="Histidine kinase-like ATPase, C-terminal domain"/>
    <property type="match status" value="1"/>
</dbReference>
<dbReference type="GO" id="GO:0004673">
    <property type="term" value="F:protein histidine kinase activity"/>
    <property type="evidence" value="ECO:0007669"/>
    <property type="project" value="UniProtKB-EC"/>
</dbReference>
<dbReference type="InterPro" id="IPR050980">
    <property type="entry name" value="2C_sensor_his_kinase"/>
</dbReference>